<reference evidence="3" key="1">
    <citation type="submission" date="2018-09" db="EMBL/GenBank/DDBJ databases">
        <title>Complete genome of Klebsiella pneumoniae phage Pylas.</title>
        <authorList>
            <person name="Powell J.E."/>
            <person name="Lessor L."/>
            <person name="O'Leary C.J."/>
            <person name="Liu M."/>
        </authorList>
    </citation>
    <scope>NUCLEOTIDE SEQUENCE [LARGE SCALE GENOMIC DNA]</scope>
</reference>
<gene>
    <name evidence="2" type="ORF">Pylas_081</name>
</gene>
<dbReference type="Proteomes" id="UP000278488">
    <property type="component" value="Segment"/>
</dbReference>
<sequence length="105" mass="12297">MRVKTYLRRERNGELPKQEFKDDTGVYEYPDALLTLYINVLFNNSNTALRRGIDEMLKRIESPRVRHILIIIKRAPIPIGKLNFFYSALEQDLGEIKELSNKNSS</sequence>
<evidence type="ECO:0000313" key="2">
    <source>
        <dbReference type="EMBL" id="AYP69335.1"/>
    </source>
</evidence>
<accession>A0A3G3BYN8</accession>
<dbReference type="Pfam" id="PF24886">
    <property type="entry name" value="DUF7740"/>
    <property type="match status" value="1"/>
</dbReference>
<dbReference type="InterPro" id="IPR056642">
    <property type="entry name" value="DUF7740"/>
</dbReference>
<organism evidence="2 3">
    <name type="scientific">Klebsiella phage Pylas</name>
    <dbReference type="NCBI Taxonomy" id="2419682"/>
    <lineage>
        <taxon>Viruses</taxon>
        <taxon>Duplodnaviria</taxon>
        <taxon>Heunggongvirae</taxon>
        <taxon>Uroviricota</taxon>
        <taxon>Caudoviricetes</taxon>
        <taxon>Schitoviridae</taxon>
        <taxon>Humphriesvirinae</taxon>
        <taxon>Pylasvirus</taxon>
        <taxon>Pylasvirus pylas</taxon>
    </lineage>
</organism>
<name>A0A3G3BYN8_9CAUD</name>
<evidence type="ECO:0000259" key="1">
    <source>
        <dbReference type="Pfam" id="PF24886"/>
    </source>
</evidence>
<dbReference type="EMBL" id="MH899585">
    <property type="protein sequence ID" value="AYP69335.1"/>
    <property type="molecule type" value="Genomic_DNA"/>
</dbReference>
<protein>
    <recommendedName>
        <fullName evidence="1">DUF7740 domain-containing protein</fullName>
    </recommendedName>
</protein>
<feature type="domain" description="DUF7740" evidence="1">
    <location>
        <begin position="28"/>
        <end position="84"/>
    </location>
</feature>
<keyword evidence="3" id="KW-1185">Reference proteome</keyword>
<evidence type="ECO:0000313" key="3">
    <source>
        <dbReference type="Proteomes" id="UP000278488"/>
    </source>
</evidence>
<proteinExistence type="predicted"/>